<dbReference type="Proteomes" id="UP001234216">
    <property type="component" value="Unassembled WGS sequence"/>
</dbReference>
<evidence type="ECO:0008006" key="3">
    <source>
        <dbReference type="Google" id="ProtNLM"/>
    </source>
</evidence>
<accession>A0AAW8FU10</accession>
<evidence type="ECO:0000313" key="1">
    <source>
        <dbReference type="EMBL" id="MDQ0913516.1"/>
    </source>
</evidence>
<dbReference type="RefSeq" id="WP_306986930.1">
    <property type="nucleotide sequence ID" value="NZ_JAUSYQ010000002.1"/>
</dbReference>
<organism evidence="1 2">
    <name type="scientific">Streptomyces canus</name>
    <dbReference type="NCBI Taxonomy" id="58343"/>
    <lineage>
        <taxon>Bacteria</taxon>
        <taxon>Bacillati</taxon>
        <taxon>Actinomycetota</taxon>
        <taxon>Actinomycetes</taxon>
        <taxon>Kitasatosporales</taxon>
        <taxon>Streptomycetaceae</taxon>
        <taxon>Streptomyces</taxon>
        <taxon>Streptomyces aurantiacus group</taxon>
    </lineage>
</organism>
<comment type="caution">
    <text evidence="1">The sequence shown here is derived from an EMBL/GenBank/DDBJ whole genome shotgun (WGS) entry which is preliminary data.</text>
</comment>
<reference evidence="1" key="1">
    <citation type="submission" date="2023-07" db="EMBL/GenBank/DDBJ databases">
        <title>Comparative genomics of wheat-associated soil bacteria to identify genetic determinants of phenazine resistance.</title>
        <authorList>
            <person name="Mouncey N."/>
        </authorList>
    </citation>
    <scope>NUCLEOTIDE SEQUENCE</scope>
    <source>
        <strain evidence="1">V4I22</strain>
    </source>
</reference>
<protein>
    <recommendedName>
        <fullName evidence="3">Integrase</fullName>
    </recommendedName>
</protein>
<sequence>MSAEESVGLYTRLDSGLAKVYIDHLSEARRLLDRLRASFKA</sequence>
<proteinExistence type="predicted"/>
<evidence type="ECO:0000313" key="2">
    <source>
        <dbReference type="Proteomes" id="UP001234216"/>
    </source>
</evidence>
<name>A0AAW8FU10_9ACTN</name>
<gene>
    <name evidence="1" type="ORF">QFZ22_009588</name>
</gene>
<dbReference type="EMBL" id="JAUSZV010000006">
    <property type="protein sequence ID" value="MDQ0913516.1"/>
    <property type="molecule type" value="Genomic_DNA"/>
</dbReference>
<dbReference type="AlphaFoldDB" id="A0AAW8FU10"/>